<proteinExistence type="predicted"/>
<comment type="caution">
    <text evidence="1">The sequence shown here is derived from an EMBL/GenBank/DDBJ whole genome shotgun (WGS) entry which is preliminary data.</text>
</comment>
<dbReference type="Proteomes" id="UP000886667">
    <property type="component" value="Unassembled WGS sequence"/>
</dbReference>
<dbReference type="AlphaFoldDB" id="A0A9E4KAU3"/>
<name>A0A9E4KAU3_9GAMM</name>
<reference evidence="1" key="1">
    <citation type="journal article" date="2021" name="Proc. Natl. Acad. Sci. U.S.A.">
        <title>Global biogeography of chemosynthetic symbionts reveals both localized and globally distributed symbiont groups. .</title>
        <authorList>
            <person name="Osvatic J.T."/>
            <person name="Wilkins L.G.E."/>
            <person name="Leibrecht L."/>
            <person name="Leray M."/>
            <person name="Zauner S."/>
            <person name="Polzin J."/>
            <person name="Camacho Y."/>
            <person name="Gros O."/>
            <person name="van Gils J.A."/>
            <person name="Eisen J.A."/>
            <person name="Petersen J.M."/>
            <person name="Yuen B."/>
        </authorList>
    </citation>
    <scope>NUCLEOTIDE SEQUENCE</scope>
    <source>
        <strain evidence="1">MAGclacostrist064TRANS</strain>
    </source>
</reference>
<protein>
    <submittedName>
        <fullName evidence="1">Uncharacterized protein</fullName>
    </submittedName>
</protein>
<dbReference type="EMBL" id="JAEPCM010000016">
    <property type="protein sequence ID" value="MCG7944913.1"/>
    <property type="molecule type" value="Genomic_DNA"/>
</dbReference>
<evidence type="ECO:0000313" key="2">
    <source>
        <dbReference type="Proteomes" id="UP000886667"/>
    </source>
</evidence>
<organism evidence="1 2">
    <name type="scientific">Candidatus Thiodiazotropha taylori</name>
    <dbReference type="NCBI Taxonomy" id="2792791"/>
    <lineage>
        <taxon>Bacteria</taxon>
        <taxon>Pseudomonadati</taxon>
        <taxon>Pseudomonadota</taxon>
        <taxon>Gammaproteobacteria</taxon>
        <taxon>Chromatiales</taxon>
        <taxon>Sedimenticolaceae</taxon>
        <taxon>Candidatus Thiodiazotropha</taxon>
    </lineage>
</organism>
<accession>A0A9E4KAU3</accession>
<evidence type="ECO:0000313" key="1">
    <source>
        <dbReference type="EMBL" id="MCG7944913.1"/>
    </source>
</evidence>
<sequence length="91" mass="10378">MPRDLVSFSDYRSPAAIAEDLMINGIVFQEDVYTNLTDMEILSMGINEAVLECLPSRKPKPLNVSEINEYKKRTITDSDIARAKKLARRIF</sequence>
<gene>
    <name evidence="1" type="ORF">JAZ07_01050</name>
</gene>